<organism evidence="12 13">
    <name type="scientific">Pseudoclavibacter endophyticus</name>
    <dbReference type="NCBI Taxonomy" id="1778590"/>
    <lineage>
        <taxon>Bacteria</taxon>
        <taxon>Bacillati</taxon>
        <taxon>Actinomycetota</taxon>
        <taxon>Actinomycetes</taxon>
        <taxon>Micrococcales</taxon>
        <taxon>Microbacteriaceae</taxon>
        <taxon>Pseudoclavibacter</taxon>
    </lineage>
</organism>
<keyword evidence="13" id="KW-1185">Reference proteome</keyword>
<feature type="compositionally biased region" description="Basic residues" evidence="10">
    <location>
        <begin position="146"/>
        <end position="155"/>
    </location>
</feature>
<protein>
    <recommendedName>
        <fullName evidence="7 8">Transcription termination factor Rho</fullName>
        <ecNumber evidence="7 8">3.6.4.-</ecNumber>
    </recommendedName>
    <alternativeName>
        <fullName evidence="7">ATP-dependent helicase Rho</fullName>
    </alternativeName>
</protein>
<evidence type="ECO:0000256" key="10">
    <source>
        <dbReference type="SAM" id="MobiDB-lite"/>
    </source>
</evidence>
<keyword evidence="3 7" id="KW-0347">Helicase</keyword>
<evidence type="ECO:0000256" key="9">
    <source>
        <dbReference type="PROSITE-ProRule" id="PRU01203"/>
    </source>
</evidence>
<dbReference type="NCBIfam" id="TIGR00767">
    <property type="entry name" value="rho"/>
    <property type="match status" value="1"/>
</dbReference>
<comment type="similarity">
    <text evidence="7 9">Belongs to the Rho family.</text>
</comment>
<feature type="compositionally biased region" description="Polar residues" evidence="10">
    <location>
        <begin position="117"/>
        <end position="129"/>
    </location>
</feature>
<dbReference type="InterPro" id="IPR036269">
    <property type="entry name" value="Rho_N_sf"/>
</dbReference>
<dbReference type="HAMAP" id="MF_01884">
    <property type="entry name" value="Rho"/>
    <property type="match status" value="1"/>
</dbReference>
<comment type="caution">
    <text evidence="12">The sequence shown here is derived from an EMBL/GenBank/DDBJ whole genome shotgun (WGS) entry which is preliminary data.</text>
</comment>
<keyword evidence="7" id="KW-0067">ATP-binding</keyword>
<sequence>MTDANGASTQVDLTAMRVADLQALASQMGIRGAARLRKGELVRAIEEARDAAAPEADEQAAAEQTAAGQEGDAQGVAAEQAGTEQTAGTAAGEPTAAPDSANSEPETTTEEAPTATDSVNAGETATGSKRGQRADKTPATEEAPKRGGRGSRRARAASGPAETAPEAGGEDPIAAAIFRDDATDATNAEAKRAGAKNAETPLSLDDLVLPPARGDDESEDEERGGRRRRRVSLVEGDATASDDGDQSDDNDDETGERQGSRRRGRGRRGRNNDGDRQQPSSDDGDDESTPDDQQSGRRGRGRGRQHAEQHDDEGDDRRGRGRYRDRKRGRGDDVDPEVSPDDVLLPIAGILDVLDNYAFVRTSGYLPGPNDVYVSLAQVKKYGLRKGDAIVGAVRQPREGEQQQGRQKFNAIVKFETINGQAPDEVQTRPVFDELTALYPQERLRLETGDGRLTQRMIDLFAPVGKGTRGLIVAPPKSGKSIVLQQIANAIAENSPQTHLMLVLVDERPEEVTSMRRTIRGEVVSSTFDLPAEDHTTIAELAIERAKRLVELGTDVVVLLDSITALSRAYNLNAPASGRILAGGVDASALYPPKRFFGAARNVENGGSLTVLATAMVETGSRTDEVILEEFAGKGNMELRLSREIADKRIFPAIDIPHSLTMHEEQLLTQDEVDATWAIRRELSHGDTQGALEAVLDRLSATATNEEFIRSVRKQPIAASGRSK</sequence>
<evidence type="ECO:0000256" key="3">
    <source>
        <dbReference type="ARBA" id="ARBA00022806"/>
    </source>
</evidence>
<dbReference type="PANTHER" id="PTHR46425">
    <property type="entry name" value="TRANSCRIPTION TERMINATION FACTOR RHO"/>
    <property type="match status" value="1"/>
</dbReference>
<dbReference type="InterPro" id="IPR000194">
    <property type="entry name" value="ATPase_F1/V1/A1_a/bsu_nucl-bd"/>
</dbReference>
<dbReference type="InterPro" id="IPR012340">
    <property type="entry name" value="NA-bd_OB-fold"/>
</dbReference>
<evidence type="ECO:0000256" key="1">
    <source>
        <dbReference type="ARBA" id="ARBA00022472"/>
    </source>
</evidence>
<dbReference type="SUPFAM" id="SSF68912">
    <property type="entry name" value="Rho N-terminal domain-like"/>
    <property type="match status" value="1"/>
</dbReference>
<feature type="binding site" evidence="7">
    <location>
        <begin position="477"/>
        <end position="482"/>
    </location>
    <ligand>
        <name>ATP</name>
        <dbReference type="ChEBI" id="CHEBI:30616"/>
    </ligand>
</feature>
<keyword evidence="6 7" id="KW-0804">Transcription</keyword>
<comment type="caution">
    <text evidence="7">Lacks conserved residue(s) required for the propagation of feature annotation.</text>
</comment>
<evidence type="ECO:0000256" key="5">
    <source>
        <dbReference type="ARBA" id="ARBA00023015"/>
    </source>
</evidence>
<keyword evidence="1 7" id="KW-0806">Transcription termination</keyword>
<keyword evidence="5 7" id="KW-0805">Transcription regulation</keyword>
<dbReference type="GO" id="GO:0006353">
    <property type="term" value="P:DNA-templated transcription termination"/>
    <property type="evidence" value="ECO:0007669"/>
    <property type="project" value="UniProtKB-UniRule"/>
</dbReference>
<accession>A0A6H9WL80</accession>
<evidence type="ECO:0000259" key="11">
    <source>
        <dbReference type="PROSITE" id="PS51856"/>
    </source>
</evidence>
<feature type="compositionally biased region" description="Acidic residues" evidence="10">
    <location>
        <begin position="240"/>
        <end position="254"/>
    </location>
</feature>
<dbReference type="GO" id="GO:0005524">
    <property type="term" value="F:ATP binding"/>
    <property type="evidence" value="ECO:0007669"/>
    <property type="project" value="UniProtKB-UniRule"/>
</dbReference>
<feature type="binding site" evidence="7">
    <location>
        <position position="508"/>
    </location>
    <ligand>
        <name>ATP</name>
        <dbReference type="ChEBI" id="CHEBI:30616"/>
    </ligand>
</feature>
<feature type="region of interest" description="Disordered" evidence="10">
    <location>
        <begin position="49"/>
        <end position="341"/>
    </location>
</feature>
<dbReference type="PANTHER" id="PTHR46425:SF1">
    <property type="entry name" value="TRANSCRIPTION TERMINATION FACTOR RHO"/>
    <property type="match status" value="1"/>
</dbReference>
<evidence type="ECO:0000313" key="12">
    <source>
        <dbReference type="EMBL" id="KAB1649883.1"/>
    </source>
</evidence>
<dbReference type="NCBIfam" id="NF006886">
    <property type="entry name" value="PRK09376.1"/>
    <property type="match status" value="1"/>
</dbReference>
<dbReference type="Proteomes" id="UP000431744">
    <property type="component" value="Unassembled WGS sequence"/>
</dbReference>
<dbReference type="Gene3D" id="3.40.50.300">
    <property type="entry name" value="P-loop containing nucleotide triphosphate hydrolases"/>
    <property type="match status" value="1"/>
</dbReference>
<dbReference type="Gene3D" id="1.10.720.10">
    <property type="match status" value="1"/>
</dbReference>
<feature type="domain" description="Rho RNA-BD" evidence="11">
    <location>
        <begin position="344"/>
        <end position="422"/>
    </location>
</feature>
<dbReference type="InterPro" id="IPR003593">
    <property type="entry name" value="AAA+_ATPase"/>
</dbReference>
<feature type="binding site" evidence="7">
    <location>
        <begin position="465"/>
        <end position="470"/>
    </location>
    <ligand>
        <name>ATP</name>
        <dbReference type="ChEBI" id="CHEBI:30616"/>
    </ligand>
</feature>
<proteinExistence type="inferred from homology"/>
<dbReference type="InterPro" id="IPR011129">
    <property type="entry name" value="CSD"/>
</dbReference>
<dbReference type="InterPro" id="IPR027417">
    <property type="entry name" value="P-loop_NTPase"/>
</dbReference>
<comment type="function">
    <text evidence="7">Facilitates transcription termination by a mechanism that involves Rho binding to the nascent RNA, activation of Rho's RNA-dependent ATPase activity, and release of the mRNA from the DNA template.</text>
</comment>
<name>A0A6H9WL80_9MICO</name>
<dbReference type="SUPFAM" id="SSF52540">
    <property type="entry name" value="P-loop containing nucleoside triphosphate hydrolases"/>
    <property type="match status" value="1"/>
</dbReference>
<dbReference type="Pfam" id="PF07498">
    <property type="entry name" value="Rho_N"/>
    <property type="match status" value="1"/>
</dbReference>
<evidence type="ECO:0000256" key="4">
    <source>
        <dbReference type="ARBA" id="ARBA00022884"/>
    </source>
</evidence>
<dbReference type="InterPro" id="IPR004665">
    <property type="entry name" value="Term_rho"/>
</dbReference>
<evidence type="ECO:0000256" key="2">
    <source>
        <dbReference type="ARBA" id="ARBA00022801"/>
    </source>
</evidence>
<dbReference type="Pfam" id="PF00006">
    <property type="entry name" value="ATP-synt_ab"/>
    <property type="match status" value="1"/>
</dbReference>
<dbReference type="GO" id="GO:0004386">
    <property type="term" value="F:helicase activity"/>
    <property type="evidence" value="ECO:0007669"/>
    <property type="project" value="UniProtKB-UniRule"/>
</dbReference>
<dbReference type="SMART" id="SM00959">
    <property type="entry name" value="Rho_N"/>
    <property type="match status" value="1"/>
</dbReference>
<evidence type="ECO:0000256" key="7">
    <source>
        <dbReference type="HAMAP-Rule" id="MF_01884"/>
    </source>
</evidence>
<dbReference type="GO" id="GO:0008186">
    <property type="term" value="F:ATP-dependent activity, acting on RNA"/>
    <property type="evidence" value="ECO:0007669"/>
    <property type="project" value="UniProtKB-UniRule"/>
</dbReference>
<dbReference type="Pfam" id="PF07497">
    <property type="entry name" value="Rho_RNA_bind"/>
    <property type="match status" value="1"/>
</dbReference>
<dbReference type="PROSITE" id="PS51856">
    <property type="entry name" value="RHO_RNA_BD"/>
    <property type="match status" value="1"/>
</dbReference>
<keyword evidence="2 7" id="KW-0378">Hydrolase</keyword>
<keyword evidence="4 7" id="KW-0694">RNA-binding</keyword>
<feature type="compositionally biased region" description="Basic and acidic residues" evidence="10">
    <location>
        <begin position="132"/>
        <end position="145"/>
    </location>
</feature>
<dbReference type="SMART" id="SM00382">
    <property type="entry name" value="AAA"/>
    <property type="match status" value="1"/>
</dbReference>
<dbReference type="RefSeq" id="WP_158028467.1">
    <property type="nucleotide sequence ID" value="NZ_BMHG01000001.1"/>
</dbReference>
<dbReference type="InterPro" id="IPR011113">
    <property type="entry name" value="Rho_RNA-bd"/>
</dbReference>
<dbReference type="GO" id="GO:0016787">
    <property type="term" value="F:hydrolase activity"/>
    <property type="evidence" value="ECO:0007669"/>
    <property type="project" value="UniProtKB-KW"/>
</dbReference>
<feature type="compositionally biased region" description="Low complexity" evidence="10">
    <location>
        <begin position="61"/>
        <end position="116"/>
    </location>
</feature>
<dbReference type="EC" id="3.6.4.-" evidence="7 8"/>
<feature type="compositionally biased region" description="Basic residues" evidence="10">
    <location>
        <begin position="319"/>
        <end position="329"/>
    </location>
</feature>
<evidence type="ECO:0000256" key="6">
    <source>
        <dbReference type="ARBA" id="ARBA00023163"/>
    </source>
</evidence>
<dbReference type="EMBL" id="WBJY01000001">
    <property type="protein sequence ID" value="KAB1649883.1"/>
    <property type="molecule type" value="Genomic_DNA"/>
</dbReference>
<evidence type="ECO:0000313" key="13">
    <source>
        <dbReference type="Proteomes" id="UP000431744"/>
    </source>
</evidence>
<dbReference type="GO" id="GO:0003723">
    <property type="term" value="F:RNA binding"/>
    <property type="evidence" value="ECO:0007669"/>
    <property type="project" value="UniProtKB-UniRule"/>
</dbReference>
<dbReference type="SMART" id="SM00357">
    <property type="entry name" value="CSP"/>
    <property type="match status" value="1"/>
</dbReference>
<comment type="subunit">
    <text evidence="7">Homohexamer. The homohexamer assembles into an open ring structure.</text>
</comment>
<evidence type="ECO:0000256" key="8">
    <source>
        <dbReference type="NCBIfam" id="TIGR00767"/>
    </source>
</evidence>
<feature type="compositionally biased region" description="Basic residues" evidence="10">
    <location>
        <begin position="260"/>
        <end position="269"/>
    </location>
</feature>
<dbReference type="Gene3D" id="2.40.50.140">
    <property type="entry name" value="Nucleic acid-binding proteins"/>
    <property type="match status" value="1"/>
</dbReference>
<dbReference type="InterPro" id="IPR011112">
    <property type="entry name" value="Rho-like_N"/>
</dbReference>
<keyword evidence="7" id="KW-0547">Nucleotide-binding</keyword>
<gene>
    <name evidence="7" type="primary">rho</name>
    <name evidence="12" type="ORF">F8O04_06555</name>
</gene>
<dbReference type="CDD" id="cd04459">
    <property type="entry name" value="Rho_CSD"/>
    <property type="match status" value="1"/>
</dbReference>
<dbReference type="SUPFAM" id="SSF50249">
    <property type="entry name" value="Nucleic acid-binding proteins"/>
    <property type="match status" value="1"/>
</dbReference>
<dbReference type="OrthoDB" id="9805197at2"/>
<dbReference type="AlphaFoldDB" id="A0A6H9WL80"/>
<reference evidence="12 13" key="1">
    <citation type="submission" date="2019-09" db="EMBL/GenBank/DDBJ databases">
        <title>Phylogeny of genus Pseudoclavibacter and closely related genus.</title>
        <authorList>
            <person name="Li Y."/>
        </authorList>
    </citation>
    <scope>NUCLEOTIDE SEQUENCE [LARGE SCALE GENOMIC DNA]</scope>
    <source>
        <strain evidence="12 13">EGI 60007</strain>
    </source>
</reference>